<dbReference type="RefSeq" id="WP_071907677.1">
    <property type="nucleotide sequence ID" value="NZ_LT607756.1"/>
</dbReference>
<dbReference type="STRING" id="118062.MCBB_2087"/>
<keyword evidence="2" id="KW-1185">Reference proteome</keyword>
<dbReference type="AlphaFoldDB" id="A0A1D3L5A0"/>
<accession>A0A1D3L5A0</accession>
<dbReference type="OrthoDB" id="146833at2157"/>
<gene>
    <name evidence="1" type="ORF">MCBB_2087</name>
</gene>
<evidence type="ECO:0000313" key="1">
    <source>
        <dbReference type="EMBL" id="SCG86630.1"/>
    </source>
</evidence>
<dbReference type="InterPro" id="IPR045613">
    <property type="entry name" value="DUF6448"/>
</dbReference>
<reference evidence="1 2" key="1">
    <citation type="submission" date="2016-08" db="EMBL/GenBank/DDBJ databases">
        <authorList>
            <person name="Seilhamer J.J."/>
        </authorList>
    </citation>
    <scope>NUCLEOTIDE SEQUENCE [LARGE SCALE GENOMIC DNA]</scope>
    <source>
        <strain evidence="1">Buetzberg</strain>
    </source>
</reference>
<dbReference type="Pfam" id="PF20046">
    <property type="entry name" value="DUF6448"/>
    <property type="match status" value="1"/>
</dbReference>
<protein>
    <submittedName>
        <fullName evidence="1">Uncharacterized protein</fullName>
    </submittedName>
</protein>
<dbReference type="GeneID" id="30412922"/>
<name>A0A1D3L5A0_9EURY</name>
<dbReference type="EMBL" id="LT607756">
    <property type="protein sequence ID" value="SCG86630.1"/>
    <property type="molecule type" value="Genomic_DNA"/>
</dbReference>
<dbReference type="PATRIC" id="fig|129848.4.peg.2134"/>
<dbReference type="Proteomes" id="UP000094707">
    <property type="component" value="Chromosome I"/>
</dbReference>
<organism evidence="1 2">
    <name type="scientific">Methanobacterium congolense</name>
    <dbReference type="NCBI Taxonomy" id="118062"/>
    <lineage>
        <taxon>Archaea</taxon>
        <taxon>Methanobacteriati</taxon>
        <taxon>Methanobacteriota</taxon>
        <taxon>Methanomada group</taxon>
        <taxon>Methanobacteria</taxon>
        <taxon>Methanobacteriales</taxon>
        <taxon>Methanobacteriaceae</taxon>
        <taxon>Methanobacterium</taxon>
    </lineage>
</organism>
<sequence>MAPHCDTMDGPVVKAAELAIEMENINYILPFVALEYDEELRKAFRKTLRVREESADAAELADRWFFETAVRLHRMGEGKPYTGLKPAGLDWGPVVPRAENALKTGDLDDLKNFVLKAVSEALEWRFKSAVSQKDYKLNDVDAARAYVNAMLNFVLFSNELYIYVEGVSEEEEDVE</sequence>
<proteinExistence type="predicted"/>
<dbReference type="KEGG" id="mcub:MCBB_2087"/>
<evidence type="ECO:0000313" key="2">
    <source>
        <dbReference type="Proteomes" id="UP000094707"/>
    </source>
</evidence>